<keyword evidence="3" id="KW-0479">Metal-binding</keyword>
<dbReference type="GO" id="GO:0016814">
    <property type="term" value="F:hydrolase activity, acting on carbon-nitrogen (but not peptide) bonds, in cyclic amidines"/>
    <property type="evidence" value="ECO:0007669"/>
    <property type="project" value="UniProtKB-ARBA"/>
</dbReference>
<evidence type="ECO:0000256" key="5">
    <source>
        <dbReference type="ARBA" id="ARBA00022833"/>
    </source>
</evidence>
<keyword evidence="4" id="KW-0378">Hydrolase</keyword>
<comment type="cofactor">
    <cofactor evidence="1">
        <name>Zn(2+)</name>
        <dbReference type="ChEBI" id="CHEBI:29105"/>
    </cofactor>
</comment>
<evidence type="ECO:0000256" key="2">
    <source>
        <dbReference type="ARBA" id="ARBA00006676"/>
    </source>
</evidence>
<protein>
    <submittedName>
        <fullName evidence="7">Adenosine deaminase</fullName>
    </submittedName>
</protein>
<proteinExistence type="inferred from homology"/>
<dbReference type="InterPro" id="IPR001365">
    <property type="entry name" value="A_deaminase_dom"/>
</dbReference>
<evidence type="ECO:0000256" key="1">
    <source>
        <dbReference type="ARBA" id="ARBA00001947"/>
    </source>
</evidence>
<evidence type="ECO:0000259" key="6">
    <source>
        <dbReference type="Pfam" id="PF00962"/>
    </source>
</evidence>
<dbReference type="Proteomes" id="UP000320011">
    <property type="component" value="Unassembled WGS sequence"/>
</dbReference>
<evidence type="ECO:0000256" key="4">
    <source>
        <dbReference type="ARBA" id="ARBA00022801"/>
    </source>
</evidence>
<dbReference type="InterPro" id="IPR006330">
    <property type="entry name" value="Ado/ade_deaminase"/>
</dbReference>
<name>A0A558BNG1_9PSEU</name>
<reference evidence="7 8" key="2">
    <citation type="submission" date="2019-08" db="EMBL/GenBank/DDBJ databases">
        <title>Amycolatopsis acidicola sp. nov., isolated from peat swamp forest soil.</title>
        <authorList>
            <person name="Srisuk N."/>
        </authorList>
    </citation>
    <scope>NUCLEOTIDE SEQUENCE [LARGE SCALE GENOMIC DNA]</scope>
    <source>
        <strain evidence="7 8">TBRC 6029</strain>
    </source>
</reference>
<gene>
    <name evidence="7" type="ORF">FNH05_24715</name>
</gene>
<keyword evidence="8" id="KW-1185">Reference proteome</keyword>
<evidence type="ECO:0000313" key="8">
    <source>
        <dbReference type="Proteomes" id="UP000320011"/>
    </source>
</evidence>
<accession>A0A558BNG1</accession>
<dbReference type="GO" id="GO:0019239">
    <property type="term" value="F:deaminase activity"/>
    <property type="evidence" value="ECO:0007669"/>
    <property type="project" value="InterPro"/>
</dbReference>
<sequence length="127" mass="13540">MSSRSLSALPKAHLHIHLEGAMRPETLAELALRYGIEVPPVRGYGSFTEFAGQYRAACAVLRTPDDLTRLVREVVEDAAAAGAVWVEPQFYPPHHSGMIGSPAESTRLVAEAGRAAAAELGIGFGLM</sequence>
<dbReference type="PANTHER" id="PTHR43114">
    <property type="entry name" value="ADENINE DEAMINASE"/>
    <property type="match status" value="1"/>
</dbReference>
<feature type="non-terminal residue" evidence="7">
    <location>
        <position position="127"/>
    </location>
</feature>
<comment type="similarity">
    <text evidence="2">Belongs to the metallo-dependent hydrolases superfamily. Adenosine and AMP deaminases family.</text>
</comment>
<evidence type="ECO:0000313" key="7">
    <source>
        <dbReference type="EMBL" id="TVT38048.1"/>
    </source>
</evidence>
<feature type="domain" description="Adenosine deaminase" evidence="6">
    <location>
        <begin position="10"/>
        <end position="123"/>
    </location>
</feature>
<dbReference type="EMBL" id="VJWX01000293">
    <property type="protein sequence ID" value="TVT38048.1"/>
    <property type="molecule type" value="Genomic_DNA"/>
</dbReference>
<evidence type="ECO:0000256" key="3">
    <source>
        <dbReference type="ARBA" id="ARBA00022723"/>
    </source>
</evidence>
<dbReference type="AlphaFoldDB" id="A0A558BNG1"/>
<dbReference type="SUPFAM" id="SSF51556">
    <property type="entry name" value="Metallo-dependent hydrolases"/>
    <property type="match status" value="1"/>
</dbReference>
<dbReference type="Pfam" id="PF00962">
    <property type="entry name" value="A_deaminase"/>
    <property type="match status" value="1"/>
</dbReference>
<organism evidence="7 8">
    <name type="scientific">Amycolatopsis rhizosphaerae</name>
    <dbReference type="NCBI Taxonomy" id="2053003"/>
    <lineage>
        <taxon>Bacteria</taxon>
        <taxon>Bacillati</taxon>
        <taxon>Actinomycetota</taxon>
        <taxon>Actinomycetes</taxon>
        <taxon>Pseudonocardiales</taxon>
        <taxon>Pseudonocardiaceae</taxon>
        <taxon>Amycolatopsis</taxon>
    </lineage>
</organism>
<reference evidence="7 8" key="1">
    <citation type="submission" date="2019-07" db="EMBL/GenBank/DDBJ databases">
        <authorList>
            <person name="Duangmal K."/>
            <person name="Teo W.F.A."/>
        </authorList>
    </citation>
    <scope>NUCLEOTIDE SEQUENCE [LARGE SCALE GENOMIC DNA]</scope>
    <source>
        <strain evidence="7 8">TBRC 6029</strain>
    </source>
</reference>
<dbReference type="GO" id="GO:0046872">
    <property type="term" value="F:metal ion binding"/>
    <property type="evidence" value="ECO:0007669"/>
    <property type="project" value="UniProtKB-KW"/>
</dbReference>
<dbReference type="InterPro" id="IPR032466">
    <property type="entry name" value="Metal_Hydrolase"/>
</dbReference>
<keyword evidence="5" id="KW-0862">Zinc</keyword>
<dbReference type="PANTHER" id="PTHR43114:SF6">
    <property type="entry name" value="ADENINE DEAMINASE"/>
    <property type="match status" value="1"/>
</dbReference>
<comment type="caution">
    <text evidence="7">The sequence shown here is derived from an EMBL/GenBank/DDBJ whole genome shotgun (WGS) entry which is preliminary data.</text>
</comment>
<dbReference type="Gene3D" id="3.20.20.140">
    <property type="entry name" value="Metal-dependent hydrolases"/>
    <property type="match status" value="1"/>
</dbReference>